<evidence type="ECO:0000313" key="2">
    <source>
        <dbReference type="EnsemblProtists" id="PYU1_T010559"/>
    </source>
</evidence>
<dbReference type="HOGENOM" id="CLU_2101724_0_0_1"/>
<keyword evidence="3" id="KW-1185">Reference proteome</keyword>
<organism evidence="2 3">
    <name type="scientific">Globisporangium ultimum (strain ATCC 200006 / CBS 805.95 / DAOM BR144)</name>
    <name type="common">Pythium ultimum</name>
    <dbReference type="NCBI Taxonomy" id="431595"/>
    <lineage>
        <taxon>Eukaryota</taxon>
        <taxon>Sar</taxon>
        <taxon>Stramenopiles</taxon>
        <taxon>Oomycota</taxon>
        <taxon>Peronosporomycetes</taxon>
        <taxon>Pythiales</taxon>
        <taxon>Pythiaceae</taxon>
        <taxon>Globisporangium</taxon>
    </lineage>
</organism>
<accession>K3X010</accession>
<dbReference type="Proteomes" id="UP000019132">
    <property type="component" value="Unassembled WGS sequence"/>
</dbReference>
<dbReference type="AlphaFoldDB" id="K3X010"/>
<dbReference type="VEuPathDB" id="FungiDB:PYU1_G010537"/>
<proteinExistence type="predicted"/>
<dbReference type="PANTHER" id="PTHR35691:SF1">
    <property type="entry name" value="EXPRESSED PROTEIN"/>
    <property type="match status" value="1"/>
</dbReference>
<evidence type="ECO:0000313" key="3">
    <source>
        <dbReference type="Proteomes" id="UP000019132"/>
    </source>
</evidence>
<feature type="region of interest" description="Disordered" evidence="1">
    <location>
        <begin position="1"/>
        <end position="21"/>
    </location>
</feature>
<reference evidence="3" key="2">
    <citation type="submission" date="2010-04" db="EMBL/GenBank/DDBJ databases">
        <authorList>
            <person name="Buell R."/>
            <person name="Hamilton J."/>
            <person name="Hostetler J."/>
        </authorList>
    </citation>
    <scope>NUCLEOTIDE SEQUENCE [LARGE SCALE GENOMIC DNA]</scope>
    <source>
        <strain evidence="3">DAOM:BR144</strain>
    </source>
</reference>
<evidence type="ECO:0000256" key="1">
    <source>
        <dbReference type="SAM" id="MobiDB-lite"/>
    </source>
</evidence>
<dbReference type="EMBL" id="GL376596">
    <property type="status" value="NOT_ANNOTATED_CDS"/>
    <property type="molecule type" value="Genomic_DNA"/>
</dbReference>
<protein>
    <submittedName>
        <fullName evidence="2">Uncharacterized protein</fullName>
    </submittedName>
</protein>
<reference evidence="3" key="1">
    <citation type="journal article" date="2010" name="Genome Biol.">
        <title>Genome sequence of the necrotrophic plant pathogen Pythium ultimum reveals original pathogenicity mechanisms and effector repertoire.</title>
        <authorList>
            <person name="Levesque C.A."/>
            <person name="Brouwer H."/>
            <person name="Cano L."/>
            <person name="Hamilton J.P."/>
            <person name="Holt C."/>
            <person name="Huitema E."/>
            <person name="Raffaele S."/>
            <person name="Robideau G.P."/>
            <person name="Thines M."/>
            <person name="Win J."/>
            <person name="Zerillo M.M."/>
            <person name="Beakes G.W."/>
            <person name="Boore J.L."/>
            <person name="Busam D."/>
            <person name="Dumas B."/>
            <person name="Ferriera S."/>
            <person name="Fuerstenberg S.I."/>
            <person name="Gachon C.M."/>
            <person name="Gaulin E."/>
            <person name="Govers F."/>
            <person name="Grenville-Briggs L."/>
            <person name="Horner N."/>
            <person name="Hostetler J."/>
            <person name="Jiang R.H."/>
            <person name="Johnson J."/>
            <person name="Krajaejun T."/>
            <person name="Lin H."/>
            <person name="Meijer H.J."/>
            <person name="Moore B."/>
            <person name="Morris P."/>
            <person name="Phuntmart V."/>
            <person name="Puiu D."/>
            <person name="Shetty J."/>
            <person name="Stajich J.E."/>
            <person name="Tripathy S."/>
            <person name="Wawra S."/>
            <person name="van West P."/>
            <person name="Whitty B.R."/>
            <person name="Coutinho P.M."/>
            <person name="Henrissat B."/>
            <person name="Martin F."/>
            <person name="Thomas P.D."/>
            <person name="Tyler B.M."/>
            <person name="De Vries R.P."/>
            <person name="Kamoun S."/>
            <person name="Yandell M."/>
            <person name="Tisserat N."/>
            <person name="Buell C.R."/>
        </authorList>
    </citation>
    <scope>NUCLEOTIDE SEQUENCE</scope>
    <source>
        <strain evidence="3">DAOM:BR144</strain>
    </source>
</reference>
<reference evidence="2" key="3">
    <citation type="submission" date="2015-02" db="UniProtKB">
        <authorList>
            <consortium name="EnsemblProtists"/>
        </authorList>
    </citation>
    <scope>IDENTIFICATION</scope>
    <source>
        <strain evidence="2">DAOM BR144</strain>
    </source>
</reference>
<dbReference type="PANTHER" id="PTHR35691">
    <property type="entry name" value="EXPRESSED PROTEIN"/>
    <property type="match status" value="1"/>
</dbReference>
<name>K3X010_GLOUD</name>
<dbReference type="eggNOG" id="ENOG502S1ZT">
    <property type="taxonomic scope" value="Eukaryota"/>
</dbReference>
<dbReference type="InParanoid" id="K3X010"/>
<dbReference type="EnsemblProtists" id="PYU1_T010559">
    <property type="protein sequence ID" value="PYU1_T010559"/>
    <property type="gene ID" value="PYU1_G010537"/>
</dbReference>
<sequence length="114" mass="12636">MFLKRNDGDESAAPKGHEDSTELQKMLTSCMINRQILCCVAGVLIGIPISIQRKSYKPFAILGVLGSFVDYSVPYTNDCRLIHNAMQLALQQERQRDAAAKNTLSFGDDASKQQ</sequence>
<dbReference type="OMA" id="GMPISMY"/>